<sequence>MSIHYSLPSAATTALVRLTAALGGSLLLATSAAAGTLTMNGWLFGAGHAVNVTSPNYSGQAGGFRGTLSGMTDARFNLDAVEMYCVDLGQTININAGTAYTVKLDGEVGSTTFTIKPVAEVFGAGRADRLSRLVSYAESADALVNSSQRSTAMQLAIWNIVYDSDATLNAATGALFSDTTANRTYANDLLTAASSFGIDRQLYVMTSSTRQDQLFWLDAQQVPEPASLALAAMALGAAGLARRRTRS</sequence>
<dbReference type="Proteomes" id="UP000288178">
    <property type="component" value="Unassembled WGS sequence"/>
</dbReference>
<keyword evidence="3" id="KW-1185">Reference proteome</keyword>
<name>A0A3S2TPQ2_9BURK</name>
<protein>
    <submittedName>
        <fullName evidence="2">PEP-CTERM sorting domain-containing protein</fullName>
    </submittedName>
</protein>
<dbReference type="OrthoDB" id="9157422at2"/>
<accession>A0A3S2TPQ2</accession>
<evidence type="ECO:0000259" key="1">
    <source>
        <dbReference type="Pfam" id="PF07589"/>
    </source>
</evidence>
<gene>
    <name evidence="2" type="ORF">ENE75_17720</name>
</gene>
<evidence type="ECO:0000313" key="2">
    <source>
        <dbReference type="EMBL" id="RVT50145.1"/>
    </source>
</evidence>
<dbReference type="InterPro" id="IPR013424">
    <property type="entry name" value="Ice-binding_C"/>
</dbReference>
<feature type="domain" description="Ice-binding protein C-terminal" evidence="1">
    <location>
        <begin position="221"/>
        <end position="244"/>
    </location>
</feature>
<comment type="caution">
    <text evidence="2">The sequence shown here is derived from an EMBL/GenBank/DDBJ whole genome shotgun (WGS) entry which is preliminary data.</text>
</comment>
<evidence type="ECO:0000313" key="3">
    <source>
        <dbReference type="Proteomes" id="UP000288178"/>
    </source>
</evidence>
<dbReference type="EMBL" id="SACT01000006">
    <property type="protein sequence ID" value="RVT50145.1"/>
    <property type="molecule type" value="Genomic_DNA"/>
</dbReference>
<proteinExistence type="predicted"/>
<organism evidence="2 3">
    <name type="scientific">Rubrivivax albus</name>
    <dbReference type="NCBI Taxonomy" id="2499835"/>
    <lineage>
        <taxon>Bacteria</taxon>
        <taxon>Pseudomonadati</taxon>
        <taxon>Pseudomonadota</taxon>
        <taxon>Betaproteobacteria</taxon>
        <taxon>Burkholderiales</taxon>
        <taxon>Sphaerotilaceae</taxon>
        <taxon>Rubrivivax</taxon>
    </lineage>
</organism>
<dbReference type="AlphaFoldDB" id="A0A3S2TPQ2"/>
<dbReference type="RefSeq" id="WP_128199655.1">
    <property type="nucleotide sequence ID" value="NZ_SACT01000006.1"/>
</dbReference>
<reference evidence="2 3" key="1">
    <citation type="submission" date="2019-01" db="EMBL/GenBank/DDBJ databases">
        <authorList>
            <person name="Chen W.-M."/>
        </authorList>
    </citation>
    <scope>NUCLEOTIDE SEQUENCE [LARGE SCALE GENOMIC DNA]</scope>
    <source>
        <strain evidence="2 3">ICH-3</strain>
    </source>
</reference>
<dbReference type="Pfam" id="PF07589">
    <property type="entry name" value="PEP-CTERM"/>
    <property type="match status" value="1"/>
</dbReference>
<dbReference type="NCBIfam" id="TIGR02595">
    <property type="entry name" value="PEP_CTERM"/>
    <property type="match status" value="1"/>
</dbReference>